<reference evidence="1 2" key="1">
    <citation type="submission" date="2018-11" db="EMBL/GenBank/DDBJ databases">
        <title>Gemmobacter sp. nov., YIM 102744-1 draft genome.</title>
        <authorList>
            <person name="Li G."/>
            <person name="Jiang Y."/>
        </authorList>
    </citation>
    <scope>NUCLEOTIDE SEQUENCE [LARGE SCALE GENOMIC DNA]</scope>
    <source>
        <strain evidence="1 2">YIM 102744-1</strain>
    </source>
</reference>
<dbReference type="InterPro" id="IPR003772">
    <property type="entry name" value="YceD"/>
</dbReference>
<comment type="caution">
    <text evidence="1">The sequence shown here is derived from an EMBL/GenBank/DDBJ whole genome shotgun (WGS) entry which is preliminary data.</text>
</comment>
<dbReference type="Proteomes" id="UP000282125">
    <property type="component" value="Unassembled WGS sequence"/>
</dbReference>
<sequence length="180" mass="19274">MAAEEIRSNRIRTAELTGNRKRSFKIRPGKPGLAALAAELGLQAIKDLTFKGDLMPAGRDDVALEGQIEADVVQSCVVTLAPVPARIKAPVRRLYISGMAYPEADEAEMPEDDTREPLPDAIDLDAVLIEALALALPDYPRAAGAETLVLEALPPGAEPIEEEKVKPFAALAALKAKLEK</sequence>
<name>A0A3P3DPZ7_9RHOB</name>
<protein>
    <submittedName>
        <fullName evidence="1">DUF177 domain-containing protein</fullName>
    </submittedName>
</protein>
<evidence type="ECO:0000313" key="1">
    <source>
        <dbReference type="EMBL" id="RRH76329.1"/>
    </source>
</evidence>
<keyword evidence="2" id="KW-1185">Reference proteome</keyword>
<dbReference type="AlphaFoldDB" id="A0A3P3DPZ7"/>
<gene>
    <name evidence="1" type="ORF">EG244_06105</name>
</gene>
<dbReference type="Pfam" id="PF02620">
    <property type="entry name" value="YceD"/>
    <property type="match status" value="1"/>
</dbReference>
<organism evidence="1 2">
    <name type="scientific">Falsigemmobacter faecalis</name>
    <dbReference type="NCBI Taxonomy" id="2488730"/>
    <lineage>
        <taxon>Bacteria</taxon>
        <taxon>Pseudomonadati</taxon>
        <taxon>Pseudomonadota</taxon>
        <taxon>Alphaproteobacteria</taxon>
        <taxon>Rhodobacterales</taxon>
        <taxon>Paracoccaceae</taxon>
        <taxon>Falsigemmobacter</taxon>
    </lineage>
</organism>
<accession>A0A3P3DPZ7</accession>
<dbReference type="OrthoDB" id="8443793at2"/>
<dbReference type="EMBL" id="RRAZ01000007">
    <property type="protein sequence ID" value="RRH76329.1"/>
    <property type="molecule type" value="Genomic_DNA"/>
</dbReference>
<proteinExistence type="predicted"/>
<evidence type="ECO:0000313" key="2">
    <source>
        <dbReference type="Proteomes" id="UP000282125"/>
    </source>
</evidence>
<dbReference type="RefSeq" id="WP_124964132.1">
    <property type="nucleotide sequence ID" value="NZ_RRAZ01000007.1"/>
</dbReference>